<sequence length="299" mass="32588">MFEETGPLCSAIAAIICVTKQAPCREQLLAAFAITTQSKRPLPRDPPPNPVSPWVRGHRPLKRWVCSRRVTQLAMFRPLVLQLLCSCFAGLVLADYGSPPASCTPHHHTLTIISTTVQTDLQQVTQVTAQHSHVTAFVTSVVMKPTTVTTTSTLTKYPPPLVLTHTSFITDTMVFTTYETSLATSVVTHTTHLLASAVVVTEATVTQTAVQPQSLTHTISVTNVAATFTTTFVTNTFTVFVTETSLEPFLVTKTTTSTVYQPSTFTTTAITTTTVHATTTITDHQYVTKCYQPKVTYGH</sequence>
<protein>
    <submittedName>
        <fullName evidence="1">Uncharacterized protein</fullName>
    </submittedName>
</protein>
<reference evidence="1 2" key="1">
    <citation type="submission" date="2019-05" db="EMBL/GenBank/DDBJ databases">
        <title>Another draft genome of Portunus trituberculatus and its Hox gene families provides insights of decapod evolution.</title>
        <authorList>
            <person name="Jeong J.-H."/>
            <person name="Song I."/>
            <person name="Kim S."/>
            <person name="Choi T."/>
            <person name="Kim D."/>
            <person name="Ryu S."/>
            <person name="Kim W."/>
        </authorList>
    </citation>
    <scope>NUCLEOTIDE SEQUENCE [LARGE SCALE GENOMIC DNA]</scope>
    <source>
        <tissue evidence="1">Muscle</tissue>
    </source>
</reference>
<evidence type="ECO:0000313" key="1">
    <source>
        <dbReference type="EMBL" id="MPC77399.1"/>
    </source>
</evidence>
<proteinExistence type="predicted"/>
<organism evidence="1 2">
    <name type="scientific">Portunus trituberculatus</name>
    <name type="common">Swimming crab</name>
    <name type="synonym">Neptunus trituberculatus</name>
    <dbReference type="NCBI Taxonomy" id="210409"/>
    <lineage>
        <taxon>Eukaryota</taxon>
        <taxon>Metazoa</taxon>
        <taxon>Ecdysozoa</taxon>
        <taxon>Arthropoda</taxon>
        <taxon>Crustacea</taxon>
        <taxon>Multicrustacea</taxon>
        <taxon>Malacostraca</taxon>
        <taxon>Eumalacostraca</taxon>
        <taxon>Eucarida</taxon>
        <taxon>Decapoda</taxon>
        <taxon>Pleocyemata</taxon>
        <taxon>Brachyura</taxon>
        <taxon>Eubrachyura</taxon>
        <taxon>Portunoidea</taxon>
        <taxon>Portunidae</taxon>
        <taxon>Portuninae</taxon>
        <taxon>Portunus</taxon>
    </lineage>
</organism>
<accession>A0A5B7I678</accession>
<evidence type="ECO:0000313" key="2">
    <source>
        <dbReference type="Proteomes" id="UP000324222"/>
    </source>
</evidence>
<dbReference type="EMBL" id="VSRR010045766">
    <property type="protein sequence ID" value="MPC77399.1"/>
    <property type="molecule type" value="Genomic_DNA"/>
</dbReference>
<dbReference type="AlphaFoldDB" id="A0A5B7I678"/>
<keyword evidence="2" id="KW-1185">Reference proteome</keyword>
<dbReference type="Proteomes" id="UP000324222">
    <property type="component" value="Unassembled WGS sequence"/>
</dbReference>
<name>A0A5B7I678_PORTR</name>
<gene>
    <name evidence="1" type="ORF">E2C01_071852</name>
</gene>
<comment type="caution">
    <text evidence="1">The sequence shown here is derived from an EMBL/GenBank/DDBJ whole genome shotgun (WGS) entry which is preliminary data.</text>
</comment>